<proteinExistence type="predicted"/>
<dbReference type="GO" id="GO:0016020">
    <property type="term" value="C:membrane"/>
    <property type="evidence" value="ECO:0007669"/>
    <property type="project" value="TreeGrafter"/>
</dbReference>
<dbReference type="GO" id="GO:0009103">
    <property type="term" value="P:lipopolysaccharide biosynthetic process"/>
    <property type="evidence" value="ECO:0007669"/>
    <property type="project" value="TreeGrafter"/>
</dbReference>
<feature type="domain" description="Acyltransferase 3" evidence="2">
    <location>
        <begin position="19"/>
        <end position="373"/>
    </location>
</feature>
<dbReference type="GO" id="GO:0016747">
    <property type="term" value="F:acyltransferase activity, transferring groups other than amino-acyl groups"/>
    <property type="evidence" value="ECO:0007669"/>
    <property type="project" value="InterPro"/>
</dbReference>
<dbReference type="InterPro" id="IPR002656">
    <property type="entry name" value="Acyl_transf_3_dom"/>
</dbReference>
<name>A0A975T815_9NOST</name>
<feature type="transmembrane region" description="Helical" evidence="1">
    <location>
        <begin position="101"/>
        <end position="122"/>
    </location>
</feature>
<feature type="transmembrane region" description="Helical" evidence="1">
    <location>
        <begin position="221"/>
        <end position="240"/>
    </location>
</feature>
<feature type="transmembrane region" description="Helical" evidence="1">
    <location>
        <begin position="180"/>
        <end position="209"/>
    </location>
</feature>
<evidence type="ECO:0000313" key="3">
    <source>
        <dbReference type="EMBL" id="QXE23177.1"/>
    </source>
</evidence>
<dbReference type="EMBL" id="CP021056">
    <property type="protein sequence ID" value="QXE23177.1"/>
    <property type="molecule type" value="Genomic_DNA"/>
</dbReference>
<feature type="transmembrane region" description="Helical" evidence="1">
    <location>
        <begin position="355"/>
        <end position="376"/>
    </location>
</feature>
<keyword evidence="1" id="KW-0812">Transmembrane</keyword>
<feature type="transmembrane region" description="Helical" evidence="1">
    <location>
        <begin position="252"/>
        <end position="271"/>
    </location>
</feature>
<protein>
    <submittedName>
        <fullName evidence="3">Acyltransferase 3</fullName>
    </submittedName>
</protein>
<feature type="transmembrane region" description="Helical" evidence="1">
    <location>
        <begin position="57"/>
        <end position="80"/>
    </location>
</feature>
<dbReference type="PANTHER" id="PTHR23028:SF53">
    <property type="entry name" value="ACYL_TRANSF_3 DOMAIN-CONTAINING PROTEIN"/>
    <property type="match status" value="1"/>
</dbReference>
<gene>
    <name evidence="3" type="ORF">B6N60_01866</name>
</gene>
<feature type="transmembrane region" description="Helical" evidence="1">
    <location>
        <begin position="277"/>
        <end position="296"/>
    </location>
</feature>
<dbReference type="Pfam" id="PF01757">
    <property type="entry name" value="Acyl_transf_3"/>
    <property type="match status" value="1"/>
</dbReference>
<feature type="transmembrane region" description="Helical" evidence="1">
    <location>
        <begin position="317"/>
        <end position="343"/>
    </location>
</feature>
<keyword evidence="3" id="KW-0808">Transferase</keyword>
<keyword evidence="1" id="KW-0472">Membrane</keyword>
<evidence type="ECO:0000259" key="2">
    <source>
        <dbReference type="Pfam" id="PF01757"/>
    </source>
</evidence>
<evidence type="ECO:0000313" key="4">
    <source>
        <dbReference type="Proteomes" id="UP000683511"/>
    </source>
</evidence>
<reference evidence="3" key="1">
    <citation type="submission" date="2017-04" db="EMBL/GenBank/DDBJ databases">
        <title>Genome deletions in a multicellular cyanobacterial endosymbiont for morphological adaptation in marine diatoms.</title>
        <authorList>
            <person name="Wang Y."/>
            <person name="Gao H."/>
            <person name="Li R."/>
            <person name="Xu X."/>
        </authorList>
    </citation>
    <scope>NUCLEOTIDE SEQUENCE</scope>
    <source>
        <strain evidence="3">FACHB 800</strain>
    </source>
</reference>
<feature type="transmembrane region" description="Helical" evidence="1">
    <location>
        <begin position="20"/>
        <end position="37"/>
    </location>
</feature>
<accession>A0A975T815</accession>
<dbReference type="PANTHER" id="PTHR23028">
    <property type="entry name" value="ACETYLTRANSFERASE"/>
    <property type="match status" value="1"/>
</dbReference>
<organism evidence="3 4">
    <name type="scientific">Richelia sinica FACHB-800</name>
    <dbReference type="NCBI Taxonomy" id="1357546"/>
    <lineage>
        <taxon>Bacteria</taxon>
        <taxon>Bacillati</taxon>
        <taxon>Cyanobacteriota</taxon>
        <taxon>Cyanophyceae</taxon>
        <taxon>Nostocales</taxon>
        <taxon>Nostocaceae</taxon>
        <taxon>Richelia</taxon>
    </lineage>
</organism>
<dbReference type="InterPro" id="IPR050879">
    <property type="entry name" value="Acyltransferase_3"/>
</dbReference>
<sequence>MKEMTQVIEKNNQKRLHLPYLDGLRGLAALYVVLVHVEPSMGGELPLHWLLLVRIMQYGAFSVVSFIVLSGYVLMLPVARSENGHLTGSFINYLKRRARRILPPYYIALLICIFISAVVFVLEQFTSFRWNKLAGAGAFDPHFSWIDVISHLLLVHNLHSSTYLTINPPMWTIATEWQTYFIFPLLLLPIWRCWGLLSVVIISFTIGLIPISFTNGFLASANPWFLGIFTLGMAAADIGFSQKTQLVAIKNSLPWGRLAIIFTGMAVITEWRRLGLHIWINQSFAGLAFACLIIYLTKSIMENKQPPLALQILQHPWAIALGTFSYSLYLTHGPVLVFVRYGLFYLPLSPDMFAAASYVVGTAISLIVAYWFYLFCERPFMSNFLKQRKIKDVLISETSTKN</sequence>
<dbReference type="Proteomes" id="UP000683511">
    <property type="component" value="Chromosome"/>
</dbReference>
<evidence type="ECO:0000256" key="1">
    <source>
        <dbReference type="SAM" id="Phobius"/>
    </source>
</evidence>
<keyword evidence="3" id="KW-0012">Acyltransferase</keyword>
<keyword evidence="1" id="KW-1133">Transmembrane helix</keyword>
<keyword evidence="4" id="KW-1185">Reference proteome</keyword>
<dbReference type="KEGG" id="rsin:B6N60_01866"/>
<dbReference type="AlphaFoldDB" id="A0A975T815"/>